<dbReference type="eggNOG" id="COG0589">
    <property type="taxonomic scope" value="Bacteria"/>
</dbReference>
<dbReference type="InterPro" id="IPR014729">
    <property type="entry name" value="Rossmann-like_a/b/a_fold"/>
</dbReference>
<dbReference type="SUPFAM" id="SSF52402">
    <property type="entry name" value="Adenine nucleotide alpha hydrolases-like"/>
    <property type="match status" value="2"/>
</dbReference>
<dbReference type="AlphaFoldDB" id="K6V9U2"/>
<feature type="domain" description="UspA" evidence="2">
    <location>
        <begin position="11"/>
        <end position="136"/>
    </location>
</feature>
<dbReference type="InterPro" id="IPR006015">
    <property type="entry name" value="Universal_stress_UspA"/>
</dbReference>
<dbReference type="OrthoDB" id="5242641at2"/>
<sequence length="294" mass="31215">MTIIAGFSARSHGSAPLHLAAQIARTTGEKIIAAAVLERSEVLENDPVEREYQAYLGKQTMRALEQAVAAMRTDLDISLVIHQASSIPRGLMELAGQHHASVVVVGSSSSGLLGRIALGSVTERLVHTAAVAVAIAPRGYPSSPVPVQRLTISYGGAAATGHLIQTGAEIATKWNLRLRIASFTVRPPVMFSGAIERSAENLVTRQWIDKTTDAVRRQLNEARATLSIPNVDLVVGTGTDWPSAVADITWKPGDMVLLGSGAAGPFTQVFMGSAASKIIRHVPVPVMIVPRRQT</sequence>
<dbReference type="EMBL" id="BAHC01000200">
    <property type="protein sequence ID" value="GAB92983.1"/>
    <property type="molecule type" value="Genomic_DNA"/>
</dbReference>
<dbReference type="STRING" id="1108045.GORHZ_200_00190"/>
<gene>
    <name evidence="3" type="ORF">GORHZ_200_00190</name>
</gene>
<dbReference type="PANTHER" id="PTHR46268:SF6">
    <property type="entry name" value="UNIVERSAL STRESS PROTEIN UP12"/>
    <property type="match status" value="1"/>
</dbReference>
<dbReference type="InterPro" id="IPR006016">
    <property type="entry name" value="UspA"/>
</dbReference>
<dbReference type="Proteomes" id="UP000008363">
    <property type="component" value="Unassembled WGS sequence"/>
</dbReference>
<dbReference type="Gene3D" id="3.40.50.620">
    <property type="entry name" value="HUPs"/>
    <property type="match status" value="2"/>
</dbReference>
<protein>
    <submittedName>
        <fullName evidence="3">Usp family protein</fullName>
    </submittedName>
</protein>
<reference evidence="3 4" key="1">
    <citation type="submission" date="2012-08" db="EMBL/GenBank/DDBJ databases">
        <title>Whole genome shotgun sequence of Gordonia rhizosphera NBRC 16068.</title>
        <authorList>
            <person name="Takarada H."/>
            <person name="Isaki S."/>
            <person name="Hosoyama A."/>
            <person name="Tsuchikane K."/>
            <person name="Katsumata H."/>
            <person name="Baba S."/>
            <person name="Ohji S."/>
            <person name="Yamazaki S."/>
            <person name="Fujita N."/>
        </authorList>
    </citation>
    <scope>NUCLEOTIDE SEQUENCE [LARGE SCALE GENOMIC DNA]</scope>
    <source>
        <strain evidence="3 4">NBRC 16068</strain>
    </source>
</reference>
<feature type="domain" description="UspA" evidence="2">
    <location>
        <begin position="160"/>
        <end position="290"/>
    </location>
</feature>
<evidence type="ECO:0000313" key="4">
    <source>
        <dbReference type="Proteomes" id="UP000008363"/>
    </source>
</evidence>
<evidence type="ECO:0000313" key="3">
    <source>
        <dbReference type="EMBL" id="GAB92983.1"/>
    </source>
</evidence>
<proteinExistence type="inferred from homology"/>
<organism evidence="3 4">
    <name type="scientific">Gordonia rhizosphera NBRC 16068</name>
    <dbReference type="NCBI Taxonomy" id="1108045"/>
    <lineage>
        <taxon>Bacteria</taxon>
        <taxon>Bacillati</taxon>
        <taxon>Actinomycetota</taxon>
        <taxon>Actinomycetes</taxon>
        <taxon>Mycobacteriales</taxon>
        <taxon>Gordoniaceae</taxon>
        <taxon>Gordonia</taxon>
    </lineage>
</organism>
<keyword evidence="4" id="KW-1185">Reference proteome</keyword>
<dbReference type="Pfam" id="PF00582">
    <property type="entry name" value="Usp"/>
    <property type="match status" value="2"/>
</dbReference>
<comment type="caution">
    <text evidence="3">The sequence shown here is derived from an EMBL/GenBank/DDBJ whole genome shotgun (WGS) entry which is preliminary data.</text>
</comment>
<dbReference type="PANTHER" id="PTHR46268">
    <property type="entry name" value="STRESS RESPONSE PROTEIN NHAX"/>
    <property type="match status" value="1"/>
</dbReference>
<evidence type="ECO:0000256" key="1">
    <source>
        <dbReference type="ARBA" id="ARBA00008791"/>
    </source>
</evidence>
<name>K6V9U2_9ACTN</name>
<evidence type="ECO:0000259" key="2">
    <source>
        <dbReference type="Pfam" id="PF00582"/>
    </source>
</evidence>
<dbReference type="RefSeq" id="WP_006337833.1">
    <property type="nucleotide sequence ID" value="NZ_BAHC01000200.1"/>
</dbReference>
<comment type="similarity">
    <text evidence="1">Belongs to the universal stress protein A family.</text>
</comment>
<accession>K6V9U2</accession>
<dbReference type="PRINTS" id="PR01438">
    <property type="entry name" value="UNVRSLSTRESS"/>
</dbReference>